<evidence type="ECO:0000313" key="1">
    <source>
        <dbReference type="EMBL" id="JAH53627.1"/>
    </source>
</evidence>
<proteinExistence type="predicted"/>
<dbReference type="AlphaFoldDB" id="A0A0E9TJH3"/>
<organism evidence="1">
    <name type="scientific">Anguilla anguilla</name>
    <name type="common">European freshwater eel</name>
    <name type="synonym">Muraena anguilla</name>
    <dbReference type="NCBI Taxonomy" id="7936"/>
    <lineage>
        <taxon>Eukaryota</taxon>
        <taxon>Metazoa</taxon>
        <taxon>Chordata</taxon>
        <taxon>Craniata</taxon>
        <taxon>Vertebrata</taxon>
        <taxon>Euteleostomi</taxon>
        <taxon>Actinopterygii</taxon>
        <taxon>Neopterygii</taxon>
        <taxon>Teleostei</taxon>
        <taxon>Anguilliformes</taxon>
        <taxon>Anguillidae</taxon>
        <taxon>Anguilla</taxon>
    </lineage>
</organism>
<protein>
    <submittedName>
        <fullName evidence="1">Uncharacterized protein</fullName>
    </submittedName>
</protein>
<reference evidence="1" key="2">
    <citation type="journal article" date="2015" name="Fish Shellfish Immunol.">
        <title>Early steps in the European eel (Anguilla anguilla)-Vibrio vulnificus interaction in the gills: Role of the RtxA13 toxin.</title>
        <authorList>
            <person name="Callol A."/>
            <person name="Pajuelo D."/>
            <person name="Ebbesson L."/>
            <person name="Teles M."/>
            <person name="MacKenzie S."/>
            <person name="Amaro C."/>
        </authorList>
    </citation>
    <scope>NUCLEOTIDE SEQUENCE</scope>
</reference>
<accession>A0A0E9TJH3</accession>
<reference evidence="1" key="1">
    <citation type="submission" date="2014-11" db="EMBL/GenBank/DDBJ databases">
        <authorList>
            <person name="Amaro Gonzalez C."/>
        </authorList>
    </citation>
    <scope>NUCLEOTIDE SEQUENCE</scope>
</reference>
<name>A0A0E9TJH3_ANGAN</name>
<sequence length="36" mass="4324">MDSKMPICFWGLYPTDKPDHLKQGSRFIYCLYMLPK</sequence>
<dbReference type="EMBL" id="GBXM01054950">
    <property type="protein sequence ID" value="JAH53627.1"/>
    <property type="molecule type" value="Transcribed_RNA"/>
</dbReference>